<dbReference type="KEGG" id="nnv:QNH39_12660"/>
<organism evidence="3 4">
    <name type="scientific">Neobacillus novalis</name>
    <dbReference type="NCBI Taxonomy" id="220687"/>
    <lineage>
        <taxon>Bacteria</taxon>
        <taxon>Bacillati</taxon>
        <taxon>Bacillota</taxon>
        <taxon>Bacilli</taxon>
        <taxon>Bacillales</taxon>
        <taxon>Bacillaceae</taxon>
        <taxon>Neobacillus</taxon>
    </lineage>
</organism>
<feature type="signal peptide" evidence="2">
    <location>
        <begin position="1"/>
        <end position="20"/>
    </location>
</feature>
<evidence type="ECO:0000256" key="2">
    <source>
        <dbReference type="SAM" id="SignalP"/>
    </source>
</evidence>
<feature type="region of interest" description="Disordered" evidence="1">
    <location>
        <begin position="21"/>
        <end position="63"/>
    </location>
</feature>
<dbReference type="Pfam" id="PF14172">
    <property type="entry name" value="DUF4309"/>
    <property type="match status" value="1"/>
</dbReference>
<dbReference type="InterPro" id="IPR025453">
    <property type="entry name" value="DUF4309"/>
</dbReference>
<proteinExistence type="predicted"/>
<protein>
    <submittedName>
        <fullName evidence="3">DUF4309 domain-containing protein</fullName>
    </submittedName>
</protein>
<name>A0AA95MS66_9BACI</name>
<dbReference type="AlphaFoldDB" id="A0AA95MS66"/>
<sequence length="211" mass="23291">MVKACFVPCLFMLLVGCTSNKESQSATTSPPKQDTPSPSPSTPNQNQQNNDPKNPANKQSNPQQNTVVNKNATLIHEIVSLAKVGTVKNCSFPADTTVIDQVVSKWGKADQQDFVAGNRYFTYTSHGIVFGVNKGEQIFDVRSYSKEIQQISFDEVKAVLGKPNEVHYNGADKIWVYNVNEKYQLKFVGSKPFIDHISVFCPADAKNQMAG</sequence>
<dbReference type="PROSITE" id="PS51257">
    <property type="entry name" value="PROKAR_LIPOPROTEIN"/>
    <property type="match status" value="1"/>
</dbReference>
<feature type="chain" id="PRO_5041707383" evidence="2">
    <location>
        <begin position="21"/>
        <end position="211"/>
    </location>
</feature>
<evidence type="ECO:0000313" key="3">
    <source>
        <dbReference type="EMBL" id="WHY89026.1"/>
    </source>
</evidence>
<dbReference type="RefSeq" id="WP_235845661.1">
    <property type="nucleotide sequence ID" value="NZ_CP126114.1"/>
</dbReference>
<accession>A0AA95MS66</accession>
<evidence type="ECO:0000313" key="4">
    <source>
        <dbReference type="Proteomes" id="UP001178288"/>
    </source>
</evidence>
<evidence type="ECO:0000256" key="1">
    <source>
        <dbReference type="SAM" id="MobiDB-lite"/>
    </source>
</evidence>
<reference evidence="3" key="1">
    <citation type="submission" date="2023-05" db="EMBL/GenBank/DDBJ databases">
        <title>Comparative genomics of Bacillaceae isolates and their secondary metabolite potential.</title>
        <authorList>
            <person name="Song L."/>
            <person name="Nielsen L.J."/>
            <person name="Mohite O."/>
            <person name="Xu X."/>
            <person name="Weber T."/>
            <person name="Kovacs A.T."/>
        </authorList>
    </citation>
    <scope>NUCLEOTIDE SEQUENCE</scope>
    <source>
        <strain evidence="3">XLM17</strain>
    </source>
</reference>
<dbReference type="Proteomes" id="UP001178288">
    <property type="component" value="Chromosome"/>
</dbReference>
<gene>
    <name evidence="3" type="ORF">QNH39_12660</name>
</gene>
<keyword evidence="2" id="KW-0732">Signal</keyword>
<dbReference type="EMBL" id="CP126114">
    <property type="protein sequence ID" value="WHY89026.1"/>
    <property type="molecule type" value="Genomic_DNA"/>
</dbReference>
<keyword evidence="4" id="KW-1185">Reference proteome</keyword>
<feature type="compositionally biased region" description="Low complexity" evidence="1">
    <location>
        <begin position="27"/>
        <end position="55"/>
    </location>
</feature>